<accession>A0A3S2X7X8</accession>
<dbReference type="Proteomes" id="UP000288024">
    <property type="component" value="Unassembled WGS sequence"/>
</dbReference>
<protein>
    <submittedName>
        <fullName evidence="12">MFS transporter</fullName>
    </submittedName>
</protein>
<feature type="transmembrane region" description="Helical" evidence="10">
    <location>
        <begin position="217"/>
        <end position="234"/>
    </location>
</feature>
<keyword evidence="6" id="KW-0762">Sugar transport</keyword>
<dbReference type="NCBIfam" id="TIGR00882">
    <property type="entry name" value="2A0105"/>
    <property type="match status" value="1"/>
</dbReference>
<evidence type="ECO:0000256" key="7">
    <source>
        <dbReference type="ARBA" id="ARBA00022692"/>
    </source>
</evidence>
<comment type="subcellular location">
    <subcellularLocation>
        <location evidence="1">Cell inner membrane</location>
        <topology evidence="1">Multi-pass membrane protein</topology>
    </subcellularLocation>
</comment>
<keyword evidence="5" id="KW-0997">Cell inner membrane</keyword>
<evidence type="ECO:0000313" key="13">
    <source>
        <dbReference type="Proteomes" id="UP000288024"/>
    </source>
</evidence>
<feature type="transmembrane region" description="Helical" evidence="10">
    <location>
        <begin position="144"/>
        <end position="161"/>
    </location>
</feature>
<evidence type="ECO:0000256" key="1">
    <source>
        <dbReference type="ARBA" id="ARBA00004429"/>
    </source>
</evidence>
<dbReference type="PROSITE" id="PS00896">
    <property type="entry name" value="LACY_1"/>
    <property type="match status" value="1"/>
</dbReference>
<dbReference type="GO" id="GO:0005886">
    <property type="term" value="C:plasma membrane"/>
    <property type="evidence" value="ECO:0007669"/>
    <property type="project" value="UniProtKB-SubCell"/>
</dbReference>
<feature type="transmembrane region" description="Helical" evidence="10">
    <location>
        <begin position="376"/>
        <end position="395"/>
    </location>
</feature>
<gene>
    <name evidence="12" type="ORF">EM808_17035</name>
</gene>
<dbReference type="InterPro" id="IPR018457">
    <property type="entry name" value="LacY/RafB_perm_fam_CS"/>
</dbReference>
<dbReference type="NCBIfam" id="NF007077">
    <property type="entry name" value="PRK09528.1"/>
    <property type="match status" value="1"/>
</dbReference>
<evidence type="ECO:0000256" key="5">
    <source>
        <dbReference type="ARBA" id="ARBA00022519"/>
    </source>
</evidence>
<feature type="transmembrane region" description="Helical" evidence="10">
    <location>
        <begin position="45"/>
        <end position="63"/>
    </location>
</feature>
<dbReference type="Gene3D" id="1.20.1250.20">
    <property type="entry name" value="MFS general substrate transporter like domains"/>
    <property type="match status" value="2"/>
</dbReference>
<feature type="transmembrane region" description="Helical" evidence="10">
    <location>
        <begin position="7"/>
        <end position="33"/>
    </location>
</feature>
<dbReference type="EMBL" id="RZTZ01000006">
    <property type="protein sequence ID" value="RVT60918.1"/>
    <property type="molecule type" value="Genomic_DNA"/>
</dbReference>
<feature type="transmembrane region" description="Helical" evidence="10">
    <location>
        <begin position="102"/>
        <end position="124"/>
    </location>
</feature>
<evidence type="ECO:0000256" key="2">
    <source>
        <dbReference type="ARBA" id="ARBA00008980"/>
    </source>
</evidence>
<organism evidence="12 13">
    <name type="scientific">Niallia taxi</name>
    <dbReference type="NCBI Taxonomy" id="2499688"/>
    <lineage>
        <taxon>Bacteria</taxon>
        <taxon>Bacillati</taxon>
        <taxon>Bacillota</taxon>
        <taxon>Bacilli</taxon>
        <taxon>Bacillales</taxon>
        <taxon>Bacillaceae</taxon>
        <taxon>Niallia</taxon>
    </lineage>
</organism>
<name>A0A3S2X7X8_9BACI</name>
<feature type="transmembrane region" description="Helical" evidence="10">
    <location>
        <begin position="254"/>
        <end position="274"/>
    </location>
</feature>
<evidence type="ECO:0000313" key="12">
    <source>
        <dbReference type="EMBL" id="RVT60918.1"/>
    </source>
</evidence>
<keyword evidence="8 10" id="KW-1133">Transmembrane helix</keyword>
<dbReference type="GO" id="GO:0030395">
    <property type="term" value="F:lactose binding"/>
    <property type="evidence" value="ECO:0007669"/>
    <property type="project" value="TreeGrafter"/>
</dbReference>
<feature type="transmembrane region" description="Helical" evidence="10">
    <location>
        <begin position="167"/>
        <end position="188"/>
    </location>
</feature>
<dbReference type="InterPro" id="IPR036259">
    <property type="entry name" value="MFS_trans_sf"/>
</dbReference>
<keyword evidence="13" id="KW-1185">Reference proteome</keyword>
<keyword evidence="3" id="KW-0813">Transport</keyword>
<dbReference type="InterPro" id="IPR000576">
    <property type="entry name" value="LacY/RafB_perm_fam"/>
</dbReference>
<feature type="domain" description="Major facilitator superfamily (MFS) profile" evidence="11">
    <location>
        <begin position="1"/>
        <end position="399"/>
    </location>
</feature>
<reference evidence="12 13" key="1">
    <citation type="submission" date="2019-01" db="EMBL/GenBank/DDBJ databases">
        <title>Bacillus sp. M5HDSG1-1, whole genome shotgun sequence.</title>
        <authorList>
            <person name="Tuo L."/>
        </authorList>
    </citation>
    <scope>NUCLEOTIDE SEQUENCE [LARGE SCALE GENOMIC DNA]</scope>
    <source>
        <strain evidence="12 13">M5HDSG1-1</strain>
    </source>
</reference>
<keyword evidence="7 10" id="KW-0812">Transmembrane</keyword>
<dbReference type="PANTHER" id="PTHR23522:SF10">
    <property type="entry name" value="3-PHENYLPROPIONIC ACID TRANSPORTER-RELATED"/>
    <property type="match status" value="1"/>
</dbReference>
<evidence type="ECO:0000256" key="8">
    <source>
        <dbReference type="ARBA" id="ARBA00022989"/>
    </source>
</evidence>
<dbReference type="PANTHER" id="PTHR23522">
    <property type="entry name" value="BLL5896 PROTEIN"/>
    <property type="match status" value="1"/>
</dbReference>
<sequence length="414" mass="45822">MKKLNKSYWLFGTFFLLYFFIWAACTMFLSLWLTNIGGLSSTETGIIFSAISISAICYQPFFGIISDKLGLRKNLLWFFVGLLVLIGPFFVYILPVLLKTNIILAAIIGGAYLGAVFNGGVGAIEAYIERVSHLNNFEYGRVRVFGNIGAAISSFVTGHLFTSNPDLIFWISSMAAVLLAIVLSVAKLDNNLQKGTRNIESQVPKGSTIALFKNKKFWFFVLYVLGVGCIYDVYDQQFPVYFTHFFATADKGTEVFGNLVTLQIFLEAIVMILAPFIINKFGAKKALIYAGFVMSFRILGSGIADGPIFISLLKLMHAIEVPILLVAVFKFISANFDMRLSATIYLIGFQFSKQVGSIFLSTIAGNMYDTVGFKSAYLLLGSIALIFTILSMFTLPNKTEKKASVKSLNVENII</sequence>
<feature type="transmembrane region" description="Helical" evidence="10">
    <location>
        <begin position="310"/>
        <end position="332"/>
    </location>
</feature>
<feature type="transmembrane region" description="Helical" evidence="10">
    <location>
        <begin position="286"/>
        <end position="304"/>
    </location>
</feature>
<evidence type="ECO:0000259" key="11">
    <source>
        <dbReference type="PROSITE" id="PS50850"/>
    </source>
</evidence>
<dbReference type="PRINTS" id="PR00174">
    <property type="entry name" value="LACYSMPORT"/>
</dbReference>
<keyword evidence="9 10" id="KW-0472">Membrane</keyword>
<evidence type="ECO:0000256" key="10">
    <source>
        <dbReference type="SAM" id="Phobius"/>
    </source>
</evidence>
<dbReference type="InterPro" id="IPR020846">
    <property type="entry name" value="MFS_dom"/>
</dbReference>
<comment type="similarity">
    <text evidence="2">Belongs to the major facilitator superfamily. Oligosaccharide:H(+) symporter (OHS) (TC 2.A.1.5) family.</text>
</comment>
<proteinExistence type="inferred from homology"/>
<dbReference type="GeneID" id="87618792"/>
<keyword evidence="4" id="KW-1003">Cell membrane</keyword>
<evidence type="ECO:0000256" key="3">
    <source>
        <dbReference type="ARBA" id="ARBA00022448"/>
    </source>
</evidence>
<dbReference type="PROSITE" id="PS50850">
    <property type="entry name" value="MFS"/>
    <property type="match status" value="1"/>
</dbReference>
<evidence type="ECO:0000256" key="9">
    <source>
        <dbReference type="ARBA" id="ARBA00023136"/>
    </source>
</evidence>
<dbReference type="AlphaFoldDB" id="A0A3S2X7X8"/>
<dbReference type="RefSeq" id="WP_127739390.1">
    <property type="nucleotide sequence ID" value="NZ_JAMAVA010000001.1"/>
</dbReference>
<dbReference type="Pfam" id="PF01306">
    <property type="entry name" value="LacY_symp"/>
    <property type="match status" value="1"/>
</dbReference>
<evidence type="ECO:0000256" key="6">
    <source>
        <dbReference type="ARBA" id="ARBA00022597"/>
    </source>
</evidence>
<comment type="caution">
    <text evidence="12">The sequence shown here is derived from an EMBL/GenBank/DDBJ whole genome shotgun (WGS) entry which is preliminary data.</text>
</comment>
<evidence type="ECO:0000256" key="4">
    <source>
        <dbReference type="ARBA" id="ARBA00022475"/>
    </source>
</evidence>
<dbReference type="GO" id="GO:0015528">
    <property type="term" value="F:lactose:proton symporter activity"/>
    <property type="evidence" value="ECO:0007669"/>
    <property type="project" value="TreeGrafter"/>
</dbReference>
<dbReference type="SUPFAM" id="SSF103473">
    <property type="entry name" value="MFS general substrate transporter"/>
    <property type="match status" value="1"/>
</dbReference>
<feature type="transmembrane region" description="Helical" evidence="10">
    <location>
        <begin position="344"/>
        <end position="364"/>
    </location>
</feature>
<feature type="transmembrane region" description="Helical" evidence="10">
    <location>
        <begin position="75"/>
        <end position="96"/>
    </location>
</feature>
<dbReference type="PROSITE" id="PS51257">
    <property type="entry name" value="PROKAR_LIPOPROTEIN"/>
    <property type="match status" value="1"/>
</dbReference>